<keyword evidence="1" id="KW-1133">Transmembrane helix</keyword>
<reference evidence="2 3" key="2">
    <citation type="submission" date="2021-10" db="EMBL/GenBank/DDBJ databases">
        <authorList>
            <person name="Piombo E."/>
        </authorList>
    </citation>
    <scope>NUCLEOTIDE SEQUENCE [LARGE SCALE GENOMIC DNA]</scope>
</reference>
<proteinExistence type="predicted"/>
<gene>
    <name evidence="2" type="ORF">CBYS24578_00001990</name>
</gene>
<comment type="caution">
    <text evidence="2">The sequence shown here is derived from an EMBL/GenBank/DDBJ whole genome shotgun (WGS) entry which is preliminary data.</text>
</comment>
<name>A0A9N9UX32_9HYPO</name>
<dbReference type="Proteomes" id="UP000754883">
    <property type="component" value="Unassembled WGS sequence"/>
</dbReference>
<evidence type="ECO:0000313" key="2">
    <source>
        <dbReference type="EMBL" id="CAH0002390.1"/>
    </source>
</evidence>
<organism evidence="2 3">
    <name type="scientific">Clonostachys byssicola</name>
    <dbReference type="NCBI Taxonomy" id="160290"/>
    <lineage>
        <taxon>Eukaryota</taxon>
        <taxon>Fungi</taxon>
        <taxon>Dikarya</taxon>
        <taxon>Ascomycota</taxon>
        <taxon>Pezizomycotina</taxon>
        <taxon>Sordariomycetes</taxon>
        <taxon>Hypocreomycetidae</taxon>
        <taxon>Hypocreales</taxon>
        <taxon>Bionectriaceae</taxon>
        <taxon>Clonostachys</taxon>
    </lineage>
</organism>
<evidence type="ECO:0000313" key="3">
    <source>
        <dbReference type="Proteomes" id="UP000754883"/>
    </source>
</evidence>
<dbReference type="AlphaFoldDB" id="A0A9N9UX32"/>
<dbReference type="EMBL" id="CABFNO020001560">
    <property type="protein sequence ID" value="CAH0002390.1"/>
    <property type="molecule type" value="Genomic_DNA"/>
</dbReference>
<protein>
    <submittedName>
        <fullName evidence="2">Uncharacterized protein</fullName>
    </submittedName>
</protein>
<sequence>MRLPTEVERCDLIKVLFGDSLAKQANTQRFDAYFQHYYSAVCPASTGDAVIELDTPALRSHGDIINCVNLITRNPQVSFDEFIQSAVDSKTSGSSSQREKEHIARITTEVAFAVNCSLKEYYAHNLLDNFSRQVKWEGGVSFVTFIQDAFESVSLPCNPPHHDRSKKQLKAWKLSKRFGIKIRKTNNLLEHLILDPKNMTLKVFHQVSFLRAHLEKTKNESLDLSFEESLKRGTLPPKLLLETLLTFHDVLYPVASVRDKRSRSSLDNMIQKHGFDPESRWIEFVRATPMDMEFDYWGSRLSVLQGFVKKPPPPNAMVAWFERHTSERNALTVAIIGLLLAVIFGVLSFIVGLLQLILAYIAYKYPPANV</sequence>
<keyword evidence="1" id="KW-0472">Membrane</keyword>
<dbReference type="OrthoDB" id="5428890at2759"/>
<evidence type="ECO:0000256" key="1">
    <source>
        <dbReference type="SAM" id="Phobius"/>
    </source>
</evidence>
<reference evidence="3" key="1">
    <citation type="submission" date="2019-06" db="EMBL/GenBank/DDBJ databases">
        <authorList>
            <person name="Broberg M."/>
        </authorList>
    </citation>
    <scope>NUCLEOTIDE SEQUENCE [LARGE SCALE GENOMIC DNA]</scope>
</reference>
<feature type="transmembrane region" description="Helical" evidence="1">
    <location>
        <begin position="330"/>
        <end position="363"/>
    </location>
</feature>
<keyword evidence="1" id="KW-0812">Transmembrane</keyword>
<accession>A0A9N9UX32</accession>
<keyword evidence="3" id="KW-1185">Reference proteome</keyword>